<dbReference type="InterPro" id="IPR000674">
    <property type="entry name" value="Ald_Oxase/Xan_DH_a/b"/>
</dbReference>
<dbReference type="Gene3D" id="3.30.390.50">
    <property type="entry name" value="CO dehydrogenase flavoprotein, C-terminal domain"/>
    <property type="match status" value="1"/>
</dbReference>
<dbReference type="Pfam" id="PF02738">
    <property type="entry name" value="MoCoBD_1"/>
    <property type="match status" value="1"/>
</dbReference>
<dbReference type="InterPro" id="IPR003656">
    <property type="entry name" value="Znf_BED"/>
</dbReference>
<dbReference type="GO" id="GO:0005506">
    <property type="term" value="F:iron ion binding"/>
    <property type="evidence" value="ECO:0007669"/>
    <property type="project" value="InterPro"/>
</dbReference>
<evidence type="ECO:0000259" key="14">
    <source>
        <dbReference type="PROSITE" id="PS50808"/>
    </source>
</evidence>
<comment type="similarity">
    <text evidence="3">Belongs to the xanthine dehydrogenase family.</text>
</comment>
<evidence type="ECO:0000256" key="13">
    <source>
        <dbReference type="SAM" id="MobiDB-lite"/>
    </source>
</evidence>
<evidence type="ECO:0000256" key="8">
    <source>
        <dbReference type="ARBA" id="ARBA00023002"/>
    </source>
</evidence>
<evidence type="ECO:0000256" key="2">
    <source>
        <dbReference type="ARBA" id="ARBA00001974"/>
    </source>
</evidence>
<evidence type="ECO:0000256" key="12">
    <source>
        <dbReference type="PROSITE-ProRule" id="PRU00027"/>
    </source>
</evidence>
<dbReference type="Pfam" id="PF20256">
    <property type="entry name" value="MoCoBD_2"/>
    <property type="match status" value="1"/>
</dbReference>
<feature type="region of interest" description="Disordered" evidence="13">
    <location>
        <begin position="929"/>
        <end position="1062"/>
    </location>
</feature>
<feature type="domain" description="BED-type" evidence="14">
    <location>
        <begin position="1158"/>
        <end position="1211"/>
    </location>
</feature>
<evidence type="ECO:0000313" key="16">
    <source>
        <dbReference type="Proteomes" id="UP000094527"/>
    </source>
</evidence>
<feature type="compositionally biased region" description="Acidic residues" evidence="13">
    <location>
        <begin position="964"/>
        <end position="984"/>
    </location>
</feature>
<dbReference type="Pfam" id="PF01315">
    <property type="entry name" value="Ald_Xan_dh_C"/>
    <property type="match status" value="1"/>
</dbReference>
<dbReference type="InterPro" id="IPR037165">
    <property type="entry name" value="AldOxase/xan_DH_Mopterin-bd_sf"/>
</dbReference>
<keyword evidence="8" id="KW-0560">Oxidoreductase</keyword>
<dbReference type="FunFam" id="3.30.365.10:FF:000002">
    <property type="entry name" value="Xanthine dehydrogenase oxidase"/>
    <property type="match status" value="1"/>
</dbReference>
<feature type="compositionally biased region" description="Polar residues" evidence="13">
    <location>
        <begin position="1040"/>
        <end position="1053"/>
    </location>
</feature>
<dbReference type="PANTHER" id="PTHR45444:SF3">
    <property type="entry name" value="XANTHINE DEHYDROGENASE"/>
    <property type="match status" value="1"/>
</dbReference>
<keyword evidence="16" id="KW-1185">Reference proteome</keyword>
<dbReference type="SUPFAM" id="SSF55447">
    <property type="entry name" value="CO dehydrogenase flavoprotein C-terminal domain-like"/>
    <property type="match status" value="1"/>
</dbReference>
<dbReference type="InterPro" id="IPR016208">
    <property type="entry name" value="Ald_Oxase/xanthine_DH-like"/>
</dbReference>
<dbReference type="InterPro" id="IPR036856">
    <property type="entry name" value="Ald_Oxase/Xan_DH_a/b_sf"/>
</dbReference>
<accession>A0A1D2N811</accession>
<dbReference type="OrthoDB" id="8300278at2759"/>
<dbReference type="GO" id="GO:0051537">
    <property type="term" value="F:2 iron, 2 sulfur cluster binding"/>
    <property type="evidence" value="ECO:0007669"/>
    <property type="project" value="UniProtKB-KW"/>
</dbReference>
<comment type="caution">
    <text evidence="15">The sequence shown here is derived from an EMBL/GenBank/DDBJ whole genome shotgun (WGS) entry which is preliminary data.</text>
</comment>
<reference evidence="15 16" key="1">
    <citation type="journal article" date="2016" name="Genome Biol. Evol.">
        <title>Gene Family Evolution Reflects Adaptation to Soil Environmental Stressors in the Genome of the Collembolan Orchesella cincta.</title>
        <authorList>
            <person name="Faddeeva-Vakhrusheva A."/>
            <person name="Derks M.F."/>
            <person name="Anvar S.Y."/>
            <person name="Agamennone V."/>
            <person name="Suring W."/>
            <person name="Smit S."/>
            <person name="van Straalen N.M."/>
            <person name="Roelofs D."/>
        </authorList>
    </citation>
    <scope>NUCLEOTIDE SEQUENCE [LARGE SCALE GENOMIC DNA]</scope>
    <source>
        <tissue evidence="15">Mixed pool</tissue>
    </source>
</reference>
<evidence type="ECO:0000256" key="7">
    <source>
        <dbReference type="ARBA" id="ARBA00022833"/>
    </source>
</evidence>
<dbReference type="InterPro" id="IPR005107">
    <property type="entry name" value="CO_DH_flav_C"/>
</dbReference>
<keyword evidence="4" id="KW-0001">2Fe-2S</keyword>
<dbReference type="Pfam" id="PF03450">
    <property type="entry name" value="CO_deh_flav_C"/>
    <property type="match status" value="1"/>
</dbReference>
<dbReference type="AlphaFoldDB" id="A0A1D2N811"/>
<comment type="cofactor">
    <cofactor evidence="1">
        <name>Mo-molybdopterin</name>
        <dbReference type="ChEBI" id="CHEBI:71302"/>
    </cofactor>
</comment>
<keyword evidence="7" id="KW-0862">Zinc</keyword>
<keyword evidence="10" id="KW-0411">Iron-sulfur</keyword>
<evidence type="ECO:0000256" key="6">
    <source>
        <dbReference type="ARBA" id="ARBA00022771"/>
    </source>
</evidence>
<dbReference type="InterPro" id="IPR036683">
    <property type="entry name" value="CO_DH_flav_C_dom_sf"/>
</dbReference>
<dbReference type="InterPro" id="IPR008274">
    <property type="entry name" value="AldOxase/xan_DH_MoCoBD1"/>
</dbReference>
<evidence type="ECO:0000256" key="9">
    <source>
        <dbReference type="ARBA" id="ARBA00023004"/>
    </source>
</evidence>
<organism evidence="15 16">
    <name type="scientific">Orchesella cincta</name>
    <name type="common">Springtail</name>
    <name type="synonym">Podura cincta</name>
    <dbReference type="NCBI Taxonomy" id="48709"/>
    <lineage>
        <taxon>Eukaryota</taxon>
        <taxon>Metazoa</taxon>
        <taxon>Ecdysozoa</taxon>
        <taxon>Arthropoda</taxon>
        <taxon>Hexapoda</taxon>
        <taxon>Collembola</taxon>
        <taxon>Entomobryomorpha</taxon>
        <taxon>Entomobryoidea</taxon>
        <taxon>Orchesellidae</taxon>
        <taxon>Orchesellinae</taxon>
        <taxon>Orchesella</taxon>
    </lineage>
</organism>
<feature type="compositionally biased region" description="Polar residues" evidence="13">
    <location>
        <begin position="929"/>
        <end position="938"/>
    </location>
</feature>
<protein>
    <submittedName>
        <fullName evidence="15">Xanthine dehydrogenase/oxidase</fullName>
    </submittedName>
</protein>
<proteinExistence type="inferred from homology"/>
<evidence type="ECO:0000256" key="3">
    <source>
        <dbReference type="ARBA" id="ARBA00006849"/>
    </source>
</evidence>
<sequence>MNLWQANEYVWAVKQARRREDDIAIVNACMRVVVNPATLNIEDALLVYGGMAPTTKIAKITSQFLLQKKWSENTFDTAANELYEEMKLEANAPGGMVAYRQVLTQSFLSKFFLTVSSWMSPTNISLSGKEKEKSAVFPITRGETSGVQLYQIVPKSQKVEDLIGRPIAHLSALKHATGEAVYTDDEVPLLGQLHGALVGSPIAHGKIISIDASKALALPGVVEFLSAKSIPADHNVQGHIIDDEEIFASEYVHCQGQTIGIIVAVDPLTAEKASKLVEMKFEELTPILTIEDAVKKESYHAVRKLRAGNIAEAFEKADEILEGEMRIGGQEHFYMEPQSCIATPKEDQEMDILMSCQGPDYVQKLVAKALKIPANRVKVRCRRMGGGFGGKESRTCLVSLPTVMAAVKLGKSVKTVMNRWDDMVVTGGRHPFQCRYKLAITKEGRILGVQATLYSNGGCSSDASPPVMEKALMSIEAVYTIPHWDMHGFACKTNLASNTAFRGYGGPQASIFMENIIDAVAEKVGKSPVEIREMHLQQQNGDKSPMGYVITDCMVRKCWEECVRGSNYQERKAKVDEFNKENHWKKRGITVTPMKHNVGFHMSLLNQGGALVMIYTDGSVGLNHGGTEMGQGLHTKMAQIASRALGIPIAKIYQSEASTDKVPNATATCASMSSDLNGMAVMYACQKLAKRLEPFKKANPNGTWEDWVGAAYFNRVNLSAVGFFELDLNYDFDNPQDLRRDPQFYVVYGVAVSEVEVDCLMITKGPGMYKIPSMGDIPRVFNVSMLRGAPNPKAVYSSKGLGEPPLFLAASIFFAIKEAIKAARKEVGLSPLFRFDAPATVERIRLACEDEKVDKVKEGMKGSEGKPGWAITQINMDFQNQLLNCEIQHLGQMLQVISGELTILQDFLKDKFGPDYELFRESVVSQQHASTSSKSATEFQRGHVPARKSTSSRKDESASKQAQEEEDLASDMEVGSESDVDVDGNEVSSSLRMERGEMVNSQRFENSNKRKKRRREMQESDFDNEGSVMVENTDDGNEANDGTMQETYPQSSSKRVRKGGRQRSRIWQEFTRVGDNSWACNHCKKEFKCPQADRLDRHVFKCLTGEKPPKKNPVKRSRDEGTTESVSIGEDQSETERNETTSMNSFLESVPSSSGRGRKLDPVWAYFTIREDPVTKKKTADCKNCNLTIKGKVEPARKHFYACHQLDEEVVDDKT</sequence>
<evidence type="ECO:0000256" key="4">
    <source>
        <dbReference type="ARBA" id="ARBA00022714"/>
    </source>
</evidence>
<gene>
    <name evidence="15" type="ORF">Ocin01_05487</name>
</gene>
<dbReference type="PANTHER" id="PTHR45444">
    <property type="entry name" value="XANTHINE DEHYDROGENASE"/>
    <property type="match status" value="1"/>
</dbReference>
<feature type="region of interest" description="Disordered" evidence="13">
    <location>
        <begin position="1104"/>
        <end position="1156"/>
    </location>
</feature>
<dbReference type="Gene3D" id="3.90.1170.50">
    <property type="entry name" value="Aldehyde oxidase/xanthine dehydrogenase, a/b hammerhead"/>
    <property type="match status" value="1"/>
</dbReference>
<dbReference type="GO" id="GO:0008270">
    <property type="term" value="F:zinc ion binding"/>
    <property type="evidence" value="ECO:0007669"/>
    <property type="project" value="UniProtKB-KW"/>
</dbReference>
<evidence type="ECO:0000256" key="5">
    <source>
        <dbReference type="ARBA" id="ARBA00022723"/>
    </source>
</evidence>
<dbReference type="PROSITE" id="PS50808">
    <property type="entry name" value="ZF_BED"/>
    <property type="match status" value="1"/>
</dbReference>
<comment type="cofactor">
    <cofactor evidence="11">
        <name>[2Fe-2S] cluster</name>
        <dbReference type="ChEBI" id="CHEBI:190135"/>
    </cofactor>
</comment>
<feature type="compositionally biased region" description="Polar residues" evidence="13">
    <location>
        <begin position="1140"/>
        <end position="1155"/>
    </location>
</feature>
<dbReference type="SMART" id="SM01008">
    <property type="entry name" value="Ald_Xan_dh_C"/>
    <property type="match status" value="1"/>
</dbReference>
<dbReference type="Proteomes" id="UP000094527">
    <property type="component" value="Unassembled WGS sequence"/>
</dbReference>
<evidence type="ECO:0000313" key="15">
    <source>
        <dbReference type="EMBL" id="ODN01215.1"/>
    </source>
</evidence>
<keyword evidence="5" id="KW-0479">Metal-binding</keyword>
<dbReference type="SUPFAM" id="SSF56003">
    <property type="entry name" value="Molybdenum cofactor-binding domain"/>
    <property type="match status" value="1"/>
</dbReference>
<dbReference type="STRING" id="48709.A0A1D2N811"/>
<name>A0A1D2N811_ORCCI</name>
<dbReference type="GO" id="GO:0003677">
    <property type="term" value="F:DNA binding"/>
    <property type="evidence" value="ECO:0007669"/>
    <property type="project" value="InterPro"/>
</dbReference>
<comment type="cofactor">
    <cofactor evidence="2">
        <name>FAD</name>
        <dbReference type="ChEBI" id="CHEBI:57692"/>
    </cofactor>
</comment>
<dbReference type="SUPFAM" id="SSF54665">
    <property type="entry name" value="CO dehydrogenase molybdoprotein N-domain-like"/>
    <property type="match status" value="1"/>
</dbReference>
<dbReference type="Gene3D" id="3.30.365.10">
    <property type="entry name" value="Aldehyde oxidase/xanthine dehydrogenase, molybdopterin binding domain"/>
    <property type="match status" value="4"/>
</dbReference>
<dbReference type="FunFam" id="3.30.365.10:FF:000001">
    <property type="entry name" value="Xanthine dehydrogenase oxidase"/>
    <property type="match status" value="1"/>
</dbReference>
<dbReference type="OMA" id="VEIREMH"/>
<dbReference type="EMBL" id="LJIJ01000167">
    <property type="protein sequence ID" value="ODN01215.1"/>
    <property type="molecule type" value="Genomic_DNA"/>
</dbReference>
<keyword evidence="9" id="KW-0408">Iron</keyword>
<evidence type="ECO:0000256" key="10">
    <source>
        <dbReference type="ARBA" id="ARBA00023014"/>
    </source>
</evidence>
<evidence type="ECO:0000256" key="11">
    <source>
        <dbReference type="ARBA" id="ARBA00034078"/>
    </source>
</evidence>
<evidence type="ECO:0000256" key="1">
    <source>
        <dbReference type="ARBA" id="ARBA00001924"/>
    </source>
</evidence>
<dbReference type="SMART" id="SM01092">
    <property type="entry name" value="CO_deh_flav_C"/>
    <property type="match status" value="1"/>
</dbReference>
<dbReference type="InterPro" id="IPR046867">
    <property type="entry name" value="AldOxase/xan_DH_MoCoBD2"/>
</dbReference>
<keyword evidence="6 12" id="KW-0863">Zinc-finger</keyword>
<dbReference type="GO" id="GO:0016491">
    <property type="term" value="F:oxidoreductase activity"/>
    <property type="evidence" value="ECO:0007669"/>
    <property type="project" value="UniProtKB-KW"/>
</dbReference>